<dbReference type="OrthoDB" id="16284at2759"/>
<keyword evidence="9" id="KW-1185">Reference proteome</keyword>
<dbReference type="GO" id="GO:0071949">
    <property type="term" value="F:FAD binding"/>
    <property type="evidence" value="ECO:0007669"/>
    <property type="project" value="TreeGrafter"/>
</dbReference>
<dbReference type="GO" id="GO:0035999">
    <property type="term" value="P:tetrahydrofolate interconversion"/>
    <property type="evidence" value="ECO:0007669"/>
    <property type="project" value="UniProtKB-UniPathway"/>
</dbReference>
<evidence type="ECO:0000256" key="6">
    <source>
        <dbReference type="ARBA" id="ARBA00023002"/>
    </source>
</evidence>
<comment type="similarity">
    <text evidence="3">Belongs to the methylenetetrahydrofolate reductase family.</text>
</comment>
<evidence type="ECO:0000256" key="4">
    <source>
        <dbReference type="ARBA" id="ARBA00022630"/>
    </source>
</evidence>
<dbReference type="GO" id="GO:0005829">
    <property type="term" value="C:cytosol"/>
    <property type="evidence" value="ECO:0007669"/>
    <property type="project" value="TreeGrafter"/>
</dbReference>
<organism evidence="8 9">
    <name type="scientific">Callosobruchus maculatus</name>
    <name type="common">Southern cowpea weevil</name>
    <name type="synonym">Pulse bruchid</name>
    <dbReference type="NCBI Taxonomy" id="64391"/>
    <lineage>
        <taxon>Eukaryota</taxon>
        <taxon>Metazoa</taxon>
        <taxon>Ecdysozoa</taxon>
        <taxon>Arthropoda</taxon>
        <taxon>Hexapoda</taxon>
        <taxon>Insecta</taxon>
        <taxon>Pterygota</taxon>
        <taxon>Neoptera</taxon>
        <taxon>Endopterygota</taxon>
        <taxon>Coleoptera</taxon>
        <taxon>Polyphaga</taxon>
        <taxon>Cucujiformia</taxon>
        <taxon>Chrysomeloidea</taxon>
        <taxon>Chrysomelidae</taxon>
        <taxon>Bruchinae</taxon>
        <taxon>Bruchini</taxon>
        <taxon>Callosobruchus</taxon>
    </lineage>
</organism>
<evidence type="ECO:0000256" key="7">
    <source>
        <dbReference type="RuleBase" id="RU004254"/>
    </source>
</evidence>
<dbReference type="EMBL" id="CAACVG010010776">
    <property type="protein sequence ID" value="VEN56582.1"/>
    <property type="molecule type" value="Genomic_DNA"/>
</dbReference>
<evidence type="ECO:0000256" key="2">
    <source>
        <dbReference type="ARBA" id="ARBA00004777"/>
    </source>
</evidence>
<keyword evidence="4" id="KW-0285">Flavoprotein</keyword>
<dbReference type="GO" id="GO:0004489">
    <property type="term" value="F:methylenetetrahydrofolate reductase [NAD(P)H] activity"/>
    <property type="evidence" value="ECO:0007669"/>
    <property type="project" value="InterPro"/>
</dbReference>
<dbReference type="Proteomes" id="UP000410492">
    <property type="component" value="Unassembled WGS sequence"/>
</dbReference>
<dbReference type="AlphaFoldDB" id="A0A653D8V2"/>
<evidence type="ECO:0000256" key="3">
    <source>
        <dbReference type="ARBA" id="ARBA00006743"/>
    </source>
</evidence>
<dbReference type="InterPro" id="IPR003171">
    <property type="entry name" value="Mehydrof_redctse-like"/>
</dbReference>
<comment type="cofactor">
    <cofactor evidence="1">
        <name>FAD</name>
        <dbReference type="ChEBI" id="CHEBI:57692"/>
    </cofactor>
</comment>
<dbReference type="Pfam" id="PF02219">
    <property type="entry name" value="MTHFR"/>
    <property type="match status" value="1"/>
</dbReference>
<name>A0A653D8V2_CALMS</name>
<evidence type="ECO:0000313" key="8">
    <source>
        <dbReference type="EMBL" id="VEN56582.1"/>
    </source>
</evidence>
<dbReference type="Gene3D" id="3.20.20.220">
    <property type="match status" value="2"/>
</dbReference>
<sequence length="275" mass="31338">MREKFIQADAKAAVESQSEQAESTPVVVPPNRLSELCPRFCSVTWHPTPGHRSETVESIPALQLAKRLRKHGHEVLLHLAGRNLKKYQVLVVRIIEHDDNKCDFPYAADLVRFIKSHYQKTFTIGVSCGSDFIITQASYSYSSYENFVKICRSSGIKVPIIPGMFLVKSHRSLLAISEFCAVPIPPDVLRTFSNNKGNNEAVLNFGVDLAVELVRKFLTRKDLYDGVHFFCLNDLDVVERVIRTLRMYEGHIERPVGESECVYIKYYQERSGTDR</sequence>
<comment type="pathway">
    <text evidence="2 7">One-carbon metabolism; tetrahydrofolate interconversion.</text>
</comment>
<dbReference type="GO" id="GO:0009086">
    <property type="term" value="P:methionine biosynthetic process"/>
    <property type="evidence" value="ECO:0007669"/>
    <property type="project" value="TreeGrafter"/>
</dbReference>
<accession>A0A653D8V2</accession>
<evidence type="ECO:0000313" key="9">
    <source>
        <dbReference type="Proteomes" id="UP000410492"/>
    </source>
</evidence>
<dbReference type="SUPFAM" id="SSF51730">
    <property type="entry name" value="FAD-linked oxidoreductase"/>
    <property type="match status" value="1"/>
</dbReference>
<keyword evidence="6" id="KW-0560">Oxidoreductase</keyword>
<reference evidence="8 9" key="1">
    <citation type="submission" date="2019-01" db="EMBL/GenBank/DDBJ databases">
        <authorList>
            <person name="Sayadi A."/>
        </authorList>
    </citation>
    <scope>NUCLEOTIDE SEQUENCE [LARGE SCALE GENOMIC DNA]</scope>
</reference>
<dbReference type="InterPro" id="IPR029041">
    <property type="entry name" value="FAD-linked_oxidoreductase-like"/>
</dbReference>
<dbReference type="PANTHER" id="PTHR45754">
    <property type="entry name" value="METHYLENETETRAHYDROFOLATE REDUCTASE"/>
    <property type="match status" value="1"/>
</dbReference>
<dbReference type="PANTHER" id="PTHR45754:SF3">
    <property type="entry name" value="METHYLENETETRAHYDROFOLATE REDUCTASE (NADPH)"/>
    <property type="match status" value="1"/>
</dbReference>
<evidence type="ECO:0000256" key="5">
    <source>
        <dbReference type="ARBA" id="ARBA00022827"/>
    </source>
</evidence>
<protein>
    <submittedName>
        <fullName evidence="8">Uncharacterized protein</fullName>
    </submittedName>
</protein>
<evidence type="ECO:0000256" key="1">
    <source>
        <dbReference type="ARBA" id="ARBA00001974"/>
    </source>
</evidence>
<proteinExistence type="inferred from homology"/>
<gene>
    <name evidence="8" type="ORF">CALMAC_LOCUS15445</name>
</gene>
<dbReference type="UniPathway" id="UPA00193"/>
<keyword evidence="5" id="KW-0274">FAD</keyword>